<dbReference type="InterPro" id="IPR057336">
    <property type="entry name" value="GerAC_N"/>
</dbReference>
<evidence type="ECO:0000256" key="5">
    <source>
        <dbReference type="ARBA" id="ARBA00023136"/>
    </source>
</evidence>
<evidence type="ECO:0000313" key="11">
    <source>
        <dbReference type="Proteomes" id="UP000005387"/>
    </source>
</evidence>
<reference evidence="10 11" key="1">
    <citation type="submission" date="2010-07" db="EMBL/GenBank/DDBJ databases">
        <title>The draft genome of Paenibacillus curdlanolyticus YK9.</title>
        <authorList>
            <consortium name="US DOE Joint Genome Institute (JGI-PGF)"/>
            <person name="Lucas S."/>
            <person name="Copeland A."/>
            <person name="Lapidus A."/>
            <person name="Cheng J.-F."/>
            <person name="Bruce D."/>
            <person name="Goodwin L."/>
            <person name="Pitluck S."/>
            <person name="Land M.L."/>
            <person name="Hauser L."/>
            <person name="Chang Y.-J."/>
            <person name="Jeffries C."/>
            <person name="Anderson I.J."/>
            <person name="Johnson E."/>
            <person name="Loganathan U."/>
            <person name="Mulhopadhyay B."/>
            <person name="Kyrpides N."/>
            <person name="Woyke T.J."/>
        </authorList>
    </citation>
    <scope>NUCLEOTIDE SEQUENCE [LARGE SCALE GENOMIC DNA]</scope>
    <source>
        <strain evidence="10 11">YK9</strain>
    </source>
</reference>
<accession>E0I7Q3</accession>
<feature type="domain" description="Spore germination GerAC-like C-terminal" evidence="8">
    <location>
        <begin position="225"/>
        <end position="390"/>
    </location>
</feature>
<keyword evidence="4" id="KW-0732">Signal</keyword>
<dbReference type="NCBIfam" id="TIGR02887">
    <property type="entry name" value="spore_ger_x_C"/>
    <property type="match status" value="1"/>
</dbReference>
<evidence type="ECO:0000259" key="8">
    <source>
        <dbReference type="Pfam" id="PF05504"/>
    </source>
</evidence>
<dbReference type="InterPro" id="IPR038501">
    <property type="entry name" value="Spore_GerAC_C_sf"/>
</dbReference>
<evidence type="ECO:0000256" key="4">
    <source>
        <dbReference type="ARBA" id="ARBA00022729"/>
    </source>
</evidence>
<evidence type="ECO:0000256" key="6">
    <source>
        <dbReference type="ARBA" id="ARBA00023139"/>
    </source>
</evidence>
<dbReference type="EMBL" id="AEDD01000004">
    <property type="protein sequence ID" value="EFM11208.1"/>
    <property type="molecule type" value="Genomic_DNA"/>
</dbReference>
<dbReference type="Proteomes" id="UP000005387">
    <property type="component" value="Unassembled WGS sequence"/>
</dbReference>
<dbReference type="PANTHER" id="PTHR35789:SF1">
    <property type="entry name" value="SPORE GERMINATION PROTEIN B3"/>
    <property type="match status" value="1"/>
</dbReference>
<dbReference type="GO" id="GO:0009847">
    <property type="term" value="P:spore germination"/>
    <property type="evidence" value="ECO:0007669"/>
    <property type="project" value="InterPro"/>
</dbReference>
<dbReference type="eggNOG" id="ENOG502Z9N7">
    <property type="taxonomic scope" value="Bacteria"/>
</dbReference>
<name>E0I7Q3_9BACL</name>
<dbReference type="InterPro" id="IPR008844">
    <property type="entry name" value="Spore_GerAC-like"/>
</dbReference>
<comment type="similarity">
    <text evidence="2">Belongs to the GerABKC lipoprotein family.</text>
</comment>
<evidence type="ECO:0000313" key="10">
    <source>
        <dbReference type="EMBL" id="EFM11208.1"/>
    </source>
</evidence>
<keyword evidence="3" id="KW-0309">Germination</keyword>
<sequence length="402" mass="45437">MISRLMRVAILGCMISVALTGCWDIRTANQYVIVSSAAVMNGEKSNYHVYLQIINTMEFVAGKRRGDATTYVLDGEGNTMNEAFFQIEQKAGRKLELSHTMLLMLDEKLLSDEKGLLFFDFLESMADIRNDIQMVVAHRIPASDLNKIVSPSVTVSAGKIRYELDSVQKNWGGTPNVHLREFIRDITSEGKQPMLSSVTIEHPSPKAYNTDVLKSTVQPTQILVDGTAVMKRAKLLGFLSVEETRDLLWAQNKLKLTSLTVPCESDQYMQVQIKHSTSDVNVNYANHRPIVRIRIFVEGDVTENQCQSIRLDKMNGFNKADAIAERMIKQSVEGTIQKVQKEYGVDIFGFGERLMRTHYRMFNKVKNDWDQQFAQAEVKVAVKAKIQSNGIISKSFLNDIPE</sequence>
<dbReference type="GO" id="GO:0016020">
    <property type="term" value="C:membrane"/>
    <property type="evidence" value="ECO:0007669"/>
    <property type="project" value="UniProtKB-SubCell"/>
</dbReference>
<evidence type="ECO:0000256" key="7">
    <source>
        <dbReference type="ARBA" id="ARBA00023288"/>
    </source>
</evidence>
<keyword evidence="7" id="KW-0449">Lipoprotein</keyword>
<evidence type="ECO:0000259" key="9">
    <source>
        <dbReference type="Pfam" id="PF25198"/>
    </source>
</evidence>
<protein>
    <submittedName>
        <fullName evidence="10">Germination protein, Ger(X)C family</fullName>
    </submittedName>
</protein>
<dbReference type="Pfam" id="PF05504">
    <property type="entry name" value="Spore_GerAC"/>
    <property type="match status" value="1"/>
</dbReference>
<gene>
    <name evidence="10" type="ORF">PaecuDRAFT_1654</name>
</gene>
<dbReference type="Pfam" id="PF25198">
    <property type="entry name" value="Spore_GerAC_N"/>
    <property type="match status" value="1"/>
</dbReference>
<dbReference type="InterPro" id="IPR046953">
    <property type="entry name" value="Spore_GerAC-like_C"/>
</dbReference>
<dbReference type="RefSeq" id="WP_006037665.1">
    <property type="nucleotide sequence ID" value="NZ_AEDD01000004.1"/>
</dbReference>
<evidence type="ECO:0000256" key="3">
    <source>
        <dbReference type="ARBA" id="ARBA00022544"/>
    </source>
</evidence>
<dbReference type="Gene3D" id="3.30.300.210">
    <property type="entry name" value="Nutrient germinant receptor protein C, domain 3"/>
    <property type="match status" value="1"/>
</dbReference>
<comment type="subcellular location">
    <subcellularLocation>
        <location evidence="1">Membrane</location>
        <topology evidence="1">Lipid-anchor</topology>
    </subcellularLocation>
</comment>
<dbReference type="PROSITE" id="PS51257">
    <property type="entry name" value="PROKAR_LIPOPROTEIN"/>
    <property type="match status" value="1"/>
</dbReference>
<keyword evidence="11" id="KW-1185">Reference proteome</keyword>
<evidence type="ECO:0000256" key="2">
    <source>
        <dbReference type="ARBA" id="ARBA00007886"/>
    </source>
</evidence>
<dbReference type="OrthoDB" id="9816067at2"/>
<dbReference type="STRING" id="717606.PaecuDRAFT_1654"/>
<organism evidence="10 11">
    <name type="scientific">Paenibacillus curdlanolyticus YK9</name>
    <dbReference type="NCBI Taxonomy" id="717606"/>
    <lineage>
        <taxon>Bacteria</taxon>
        <taxon>Bacillati</taxon>
        <taxon>Bacillota</taxon>
        <taxon>Bacilli</taxon>
        <taxon>Bacillales</taxon>
        <taxon>Paenibacillaceae</taxon>
        <taxon>Paenibacillus</taxon>
    </lineage>
</organism>
<proteinExistence type="inferred from homology"/>
<dbReference type="AlphaFoldDB" id="E0I7Q3"/>
<keyword evidence="6" id="KW-0564">Palmitate</keyword>
<evidence type="ECO:0000256" key="1">
    <source>
        <dbReference type="ARBA" id="ARBA00004635"/>
    </source>
</evidence>
<dbReference type="PANTHER" id="PTHR35789">
    <property type="entry name" value="SPORE GERMINATION PROTEIN B3"/>
    <property type="match status" value="1"/>
</dbReference>
<feature type="domain" description="Spore germination protein N-terminal" evidence="9">
    <location>
        <begin position="27"/>
        <end position="199"/>
    </location>
</feature>
<keyword evidence="5" id="KW-0472">Membrane</keyword>